<name>A0A1F8BA86_9BACT</name>
<dbReference type="EMBL" id="MGHD01000001">
    <property type="protein sequence ID" value="OGM60946.1"/>
    <property type="molecule type" value="Genomic_DNA"/>
</dbReference>
<proteinExistence type="predicted"/>
<evidence type="ECO:0000313" key="1">
    <source>
        <dbReference type="EMBL" id="OGM60946.1"/>
    </source>
</evidence>
<comment type="caution">
    <text evidence="1">The sequence shown here is derived from an EMBL/GenBank/DDBJ whole genome shotgun (WGS) entry which is preliminary data.</text>
</comment>
<accession>A0A1F8BA86</accession>
<dbReference type="Proteomes" id="UP000176404">
    <property type="component" value="Unassembled WGS sequence"/>
</dbReference>
<sequence>MQDKKQEKVLHTRVSRELFEKVSTKARKHRVSTSNLIRNLVEDYLEIHGDVWDAIDNKLRNYLDKGEDSIIGYQSLILNKDTTCDLCNKKLKAGAQASIGFFEKSSQKIIVCEDCKNEKPEQKDNPKV</sequence>
<reference evidence="1 2" key="1">
    <citation type="journal article" date="2016" name="Nat. Commun.">
        <title>Thousands of microbial genomes shed light on interconnected biogeochemical processes in an aquifer system.</title>
        <authorList>
            <person name="Anantharaman K."/>
            <person name="Brown C.T."/>
            <person name="Hug L.A."/>
            <person name="Sharon I."/>
            <person name="Castelle C.J."/>
            <person name="Probst A.J."/>
            <person name="Thomas B.C."/>
            <person name="Singh A."/>
            <person name="Wilkins M.J."/>
            <person name="Karaoz U."/>
            <person name="Brodie E.L."/>
            <person name="Williams K.H."/>
            <person name="Hubbard S.S."/>
            <person name="Banfield J.F."/>
        </authorList>
    </citation>
    <scope>NUCLEOTIDE SEQUENCE [LARGE SCALE GENOMIC DNA]</scope>
</reference>
<evidence type="ECO:0000313" key="2">
    <source>
        <dbReference type="Proteomes" id="UP000176404"/>
    </source>
</evidence>
<dbReference type="AlphaFoldDB" id="A0A1F8BA86"/>
<organism evidence="1 2">
    <name type="scientific">Candidatus Woesebacteria bacterium RIFCSPLOWO2_01_FULL_39_10b</name>
    <dbReference type="NCBI Taxonomy" id="1802517"/>
    <lineage>
        <taxon>Bacteria</taxon>
        <taxon>Candidatus Woeseibacteriota</taxon>
    </lineage>
</organism>
<protein>
    <submittedName>
        <fullName evidence="1">Uncharacterized protein</fullName>
    </submittedName>
</protein>
<gene>
    <name evidence="1" type="ORF">A2892_05345</name>
</gene>